<dbReference type="PANTHER" id="PTHR32133:SF266">
    <property type="entry name" value="F-BOX DOMAIN-CONTAINING PROTEIN"/>
    <property type="match status" value="1"/>
</dbReference>
<dbReference type="Gene3D" id="1.20.1280.50">
    <property type="match status" value="1"/>
</dbReference>
<accession>A0AAD8T2C9</accession>
<comment type="caution">
    <text evidence="3">The sequence shown here is derived from an EMBL/GenBank/DDBJ whole genome shotgun (WGS) entry which is preliminary data.</text>
</comment>
<dbReference type="InterPro" id="IPR001810">
    <property type="entry name" value="F-box_dom"/>
</dbReference>
<dbReference type="Pfam" id="PF23635">
    <property type="entry name" value="Beta-prop_AT5G49610-like"/>
    <property type="match status" value="1"/>
</dbReference>
<feature type="domain" description="F-box" evidence="1">
    <location>
        <begin position="36"/>
        <end position="77"/>
    </location>
</feature>
<dbReference type="Proteomes" id="UP001231189">
    <property type="component" value="Unassembled WGS sequence"/>
</dbReference>
<organism evidence="3 4">
    <name type="scientific">Lolium multiflorum</name>
    <name type="common">Italian ryegrass</name>
    <name type="synonym">Lolium perenne subsp. multiflorum</name>
    <dbReference type="NCBI Taxonomy" id="4521"/>
    <lineage>
        <taxon>Eukaryota</taxon>
        <taxon>Viridiplantae</taxon>
        <taxon>Streptophyta</taxon>
        <taxon>Embryophyta</taxon>
        <taxon>Tracheophyta</taxon>
        <taxon>Spermatophyta</taxon>
        <taxon>Magnoliopsida</taxon>
        <taxon>Liliopsida</taxon>
        <taxon>Poales</taxon>
        <taxon>Poaceae</taxon>
        <taxon>BOP clade</taxon>
        <taxon>Pooideae</taxon>
        <taxon>Poodae</taxon>
        <taxon>Poeae</taxon>
        <taxon>Poeae Chloroplast Group 2 (Poeae type)</taxon>
        <taxon>Loliodinae</taxon>
        <taxon>Loliinae</taxon>
        <taxon>Lolium</taxon>
    </lineage>
</organism>
<sequence>MTSCCSPCLHPQIQASEDGAGLTRLPAAAASLPDSDDLLWEILLRLPPQPSSLPRASAVCKRWRGILTDPKFHRQFYAHHQKAPLLGFFSWSCQDIKFIPILDPPDSLPPQRFDLGPNGNSNSGRHSSMLDCRHGLVLIKHELRKAVAVCDPITGEHYHVAVPPDFDLFHLKGAVLCAATELGHVHGGCHSSPFKVVLLSKCKQDNRQIACVYSSETGLWGNLISREAWCVLLAKPPVLIGNCLYWLSTSEDILEFDLDENTLSGIMGPPDTIDTVHANRQIIQAEDGDLGYAVLSYLRFQISDRNVNAHGVSTWMPWKTIEMHPILGLLSQKEGVWGQLLGVSQHEWHPMSGKLKAKHISVYMVHIKSMQSNKLYKTLRTNALYYSFKSFYTPGDGMAAAVLTESVALHLGGGQCLYFLPCLSIAKFSNIVICSEYLIVGI</sequence>
<feature type="domain" description="F-box protein AT5G49610-like beta-propeller" evidence="2">
    <location>
        <begin position="129"/>
        <end position="380"/>
    </location>
</feature>
<dbReference type="InterPro" id="IPR056594">
    <property type="entry name" value="AT5G49610-like_b-prop"/>
</dbReference>
<name>A0AAD8T2C9_LOLMU</name>
<dbReference type="EMBL" id="JAUUTY010000003">
    <property type="protein sequence ID" value="KAK1668712.1"/>
    <property type="molecule type" value="Genomic_DNA"/>
</dbReference>
<dbReference type="PANTHER" id="PTHR32133">
    <property type="entry name" value="OS07G0120400 PROTEIN"/>
    <property type="match status" value="1"/>
</dbReference>
<evidence type="ECO:0000259" key="1">
    <source>
        <dbReference type="Pfam" id="PF12937"/>
    </source>
</evidence>
<dbReference type="SUPFAM" id="SSF81383">
    <property type="entry name" value="F-box domain"/>
    <property type="match status" value="1"/>
</dbReference>
<proteinExistence type="predicted"/>
<dbReference type="InterPro" id="IPR036047">
    <property type="entry name" value="F-box-like_dom_sf"/>
</dbReference>
<protein>
    <recommendedName>
        <fullName evidence="5">F-box domain-containing protein</fullName>
    </recommendedName>
</protein>
<evidence type="ECO:0008006" key="5">
    <source>
        <dbReference type="Google" id="ProtNLM"/>
    </source>
</evidence>
<reference evidence="3" key="1">
    <citation type="submission" date="2023-07" db="EMBL/GenBank/DDBJ databases">
        <title>A chromosome-level genome assembly of Lolium multiflorum.</title>
        <authorList>
            <person name="Chen Y."/>
            <person name="Copetti D."/>
            <person name="Kolliker R."/>
            <person name="Studer B."/>
        </authorList>
    </citation>
    <scope>NUCLEOTIDE SEQUENCE</scope>
    <source>
        <strain evidence="3">02402/16</strain>
        <tissue evidence="3">Leaf</tissue>
    </source>
</reference>
<dbReference type="Pfam" id="PF12937">
    <property type="entry name" value="F-box-like"/>
    <property type="match status" value="1"/>
</dbReference>
<evidence type="ECO:0000313" key="3">
    <source>
        <dbReference type="EMBL" id="KAK1668712.1"/>
    </source>
</evidence>
<evidence type="ECO:0000313" key="4">
    <source>
        <dbReference type="Proteomes" id="UP001231189"/>
    </source>
</evidence>
<keyword evidence="4" id="KW-1185">Reference proteome</keyword>
<dbReference type="AlphaFoldDB" id="A0AAD8T2C9"/>
<gene>
    <name evidence="3" type="ORF">QYE76_056871</name>
</gene>
<evidence type="ECO:0000259" key="2">
    <source>
        <dbReference type="Pfam" id="PF23635"/>
    </source>
</evidence>